<name>A0AA37FA15_9ARCH</name>
<dbReference type="EMBL" id="BMNY01000003">
    <property type="protein sequence ID" value="GGM79001.1"/>
    <property type="molecule type" value="Genomic_DNA"/>
</dbReference>
<protein>
    <submittedName>
        <fullName evidence="2">Uncharacterized protein</fullName>
    </submittedName>
</protein>
<keyword evidence="1" id="KW-0812">Transmembrane</keyword>
<gene>
    <name evidence="2" type="ORF">GCM10007108_16500</name>
</gene>
<evidence type="ECO:0000313" key="2">
    <source>
        <dbReference type="EMBL" id="GGM79001.1"/>
    </source>
</evidence>
<evidence type="ECO:0000256" key="1">
    <source>
        <dbReference type="SAM" id="Phobius"/>
    </source>
</evidence>
<organism evidence="2 3">
    <name type="scientific">Thermogymnomonas acidicola</name>
    <dbReference type="NCBI Taxonomy" id="399579"/>
    <lineage>
        <taxon>Archaea</taxon>
        <taxon>Methanobacteriati</taxon>
        <taxon>Thermoplasmatota</taxon>
        <taxon>Thermoplasmata</taxon>
        <taxon>Thermoplasmatales</taxon>
        <taxon>Thermogymnomonas</taxon>
    </lineage>
</organism>
<sequence>MALALFALLPFGASHHYGSPHSGLTVVIPTTPGIELNLDREFFNLSVAQIAFVNQQSLLEANIFSEKWHVVSLGPNETVYRSMIRLVPVSAPGLGREKPFGIYLSVYINRTTVKTLIESAGNGTQRYYVNQTFSISIGATSTREIDSGMLFIRLAMYGSDDGAPMRYAEAHGFQKDTNMSLDGLSFSPPNSTSGTFLYMWNSTYSVNGVSMYARSQIVSYGQGIEQTLYFRVPQGHLELHYDPFLSVSGVNIFNSTLLNNAARLVIEYILEHSEALASGLATGTVFVGAAYALYRRSRR</sequence>
<dbReference type="Proteomes" id="UP000632195">
    <property type="component" value="Unassembled WGS sequence"/>
</dbReference>
<dbReference type="AlphaFoldDB" id="A0AA37FA15"/>
<evidence type="ECO:0000313" key="3">
    <source>
        <dbReference type="Proteomes" id="UP000632195"/>
    </source>
</evidence>
<comment type="caution">
    <text evidence="2">The sequence shown here is derived from an EMBL/GenBank/DDBJ whole genome shotgun (WGS) entry which is preliminary data.</text>
</comment>
<reference evidence="2" key="1">
    <citation type="journal article" date="2014" name="Int. J. Syst. Evol. Microbiol.">
        <title>Complete genome sequence of Corynebacterium casei LMG S-19264T (=DSM 44701T), isolated from a smear-ripened cheese.</title>
        <authorList>
            <consortium name="US DOE Joint Genome Institute (JGI-PGF)"/>
            <person name="Walter F."/>
            <person name="Albersmeier A."/>
            <person name="Kalinowski J."/>
            <person name="Ruckert C."/>
        </authorList>
    </citation>
    <scope>NUCLEOTIDE SEQUENCE</scope>
    <source>
        <strain evidence="2">JCM 13583</strain>
    </source>
</reference>
<feature type="transmembrane region" description="Helical" evidence="1">
    <location>
        <begin position="275"/>
        <end position="294"/>
    </location>
</feature>
<proteinExistence type="predicted"/>
<accession>A0AA37FA15</accession>
<keyword evidence="1" id="KW-1133">Transmembrane helix</keyword>
<keyword evidence="3" id="KW-1185">Reference proteome</keyword>
<keyword evidence="1" id="KW-0472">Membrane</keyword>
<reference evidence="2" key="2">
    <citation type="submission" date="2022-09" db="EMBL/GenBank/DDBJ databases">
        <authorList>
            <person name="Sun Q."/>
            <person name="Ohkuma M."/>
        </authorList>
    </citation>
    <scope>NUCLEOTIDE SEQUENCE</scope>
    <source>
        <strain evidence="2">JCM 13583</strain>
    </source>
</reference>